<protein>
    <submittedName>
        <fullName evidence="3">Transposase</fullName>
    </submittedName>
</protein>
<organism evidence="3 4">
    <name type="scientific">Pseudoalteromonas prydzensis</name>
    <dbReference type="NCBI Taxonomy" id="182141"/>
    <lineage>
        <taxon>Bacteria</taxon>
        <taxon>Pseudomonadati</taxon>
        <taxon>Pseudomonadota</taxon>
        <taxon>Gammaproteobacteria</taxon>
        <taxon>Alteromonadales</taxon>
        <taxon>Pseudoalteromonadaceae</taxon>
        <taxon>Pseudoalteromonas</taxon>
    </lineage>
</organism>
<evidence type="ECO:0000313" key="4">
    <source>
        <dbReference type="Proteomes" id="UP000707245"/>
    </source>
</evidence>
<dbReference type="Gene3D" id="3.30.70.1290">
    <property type="entry name" value="Transposase IS200-like"/>
    <property type="match status" value="1"/>
</dbReference>
<accession>A0ABR9FPI4</accession>
<dbReference type="InterPro" id="IPR010921">
    <property type="entry name" value="Trp_repressor/repl_initiator"/>
</dbReference>
<dbReference type="SUPFAM" id="SSF48295">
    <property type="entry name" value="TrpR-like"/>
    <property type="match status" value="1"/>
</dbReference>
<dbReference type="InterPro" id="IPR002686">
    <property type="entry name" value="Transposase_17"/>
</dbReference>
<dbReference type="InterPro" id="IPR013159">
    <property type="entry name" value="DnaA_C"/>
</dbReference>
<dbReference type="SUPFAM" id="SSF143422">
    <property type="entry name" value="Transposase IS200-like"/>
    <property type="match status" value="1"/>
</dbReference>
<evidence type="ECO:0000259" key="2">
    <source>
        <dbReference type="SMART" id="SM01321"/>
    </source>
</evidence>
<dbReference type="Proteomes" id="UP000707245">
    <property type="component" value="Unassembled WGS sequence"/>
</dbReference>
<dbReference type="PANTHER" id="PTHR34322">
    <property type="entry name" value="TRANSPOSASE, Y1_TNP DOMAIN-CONTAINING"/>
    <property type="match status" value="1"/>
</dbReference>
<proteinExistence type="predicted"/>
<dbReference type="Pfam" id="PF01797">
    <property type="entry name" value="Y1_Tnp"/>
    <property type="match status" value="1"/>
</dbReference>
<feature type="domain" description="Chromosomal replication initiator DnaA C-terminal" evidence="1">
    <location>
        <begin position="227"/>
        <end position="297"/>
    </location>
</feature>
<dbReference type="InterPro" id="IPR036515">
    <property type="entry name" value="Transposase_17_sf"/>
</dbReference>
<dbReference type="PANTHER" id="PTHR34322:SF2">
    <property type="entry name" value="TRANSPOSASE IS200-LIKE DOMAIN-CONTAINING PROTEIN"/>
    <property type="match status" value="1"/>
</dbReference>
<gene>
    <name evidence="3" type="ORF">EI167_15050</name>
</gene>
<dbReference type="RefSeq" id="WP_192542344.1">
    <property type="nucleotide sequence ID" value="NZ_CASHZX010000002.1"/>
</dbReference>
<dbReference type="SMART" id="SM00760">
    <property type="entry name" value="Bac_DnaA_C"/>
    <property type="match status" value="1"/>
</dbReference>
<dbReference type="Gene3D" id="1.10.1750.10">
    <property type="match status" value="1"/>
</dbReference>
<sequence>MSRPLRIEYENAFYHVMNRGRGRENTFLSDDDFKYFLYCIEQASLRFNIEVHSYCLMTNHYHLLIKTPDANLGRAMKHINGLYTQYFNRAHNTDGALFRGRYKAVLVDADNYLLHVSRYIHRNPIETNTPLVEDLAKYKWSSYPAFIKRGATPKWLVRDFIFSLQGKKRKYEAYKQFVEFENNKEISAFYSAKKLLSVLGCEDFIENIKEHITTSDSERKLISKKHSADDVIAYLAKHFSVEVDGIITVKKGRKEKNLPRWFAIKLCQDLTGLNLQALADVFNVKHYSAISKTVGRLNELMIEDKKVKLQLEKLRECLISEVKI</sequence>
<reference evidence="3 4" key="1">
    <citation type="submission" date="2020-07" db="EMBL/GenBank/DDBJ databases">
        <title>Halophilic bacteria isolated from french cheeses.</title>
        <authorList>
            <person name="Kothe C.I."/>
            <person name="Farah-Kraiem B."/>
            <person name="Renault P."/>
            <person name="Dridi B."/>
        </authorList>
    </citation>
    <scope>NUCLEOTIDE SEQUENCE [LARGE SCALE GENOMIC DNA]</scope>
    <source>
        <strain evidence="3 4">FME14</strain>
    </source>
</reference>
<dbReference type="SMART" id="SM01321">
    <property type="entry name" value="Y1_Tnp"/>
    <property type="match status" value="1"/>
</dbReference>
<comment type="caution">
    <text evidence="3">The sequence shown here is derived from an EMBL/GenBank/DDBJ whole genome shotgun (WGS) entry which is preliminary data.</text>
</comment>
<dbReference type="EMBL" id="RRZA01000050">
    <property type="protein sequence ID" value="MBE0458738.1"/>
    <property type="molecule type" value="Genomic_DNA"/>
</dbReference>
<keyword evidence="4" id="KW-1185">Reference proteome</keyword>
<name>A0ABR9FPI4_9GAMM</name>
<evidence type="ECO:0000313" key="3">
    <source>
        <dbReference type="EMBL" id="MBE0458738.1"/>
    </source>
</evidence>
<feature type="domain" description="Transposase IS200-like" evidence="2">
    <location>
        <begin position="9"/>
        <end position="123"/>
    </location>
</feature>
<evidence type="ECO:0000259" key="1">
    <source>
        <dbReference type="SMART" id="SM00760"/>
    </source>
</evidence>